<evidence type="ECO:0000256" key="12">
    <source>
        <dbReference type="ARBA" id="ARBA00023027"/>
    </source>
</evidence>
<evidence type="ECO:0000256" key="10">
    <source>
        <dbReference type="ARBA" id="ARBA00023004"/>
    </source>
</evidence>
<evidence type="ECO:0000256" key="2">
    <source>
        <dbReference type="ARBA" id="ARBA00002149"/>
    </source>
</evidence>
<keyword evidence="10" id="KW-0408">Iron</keyword>
<dbReference type="PANTHER" id="PTHR43756">
    <property type="entry name" value="CHOLINE MONOOXYGENASE, CHLOROPLASTIC"/>
    <property type="match status" value="1"/>
</dbReference>
<keyword evidence="7" id="KW-0001">2Fe-2S</keyword>
<dbReference type="CDD" id="cd03469">
    <property type="entry name" value="Rieske_RO_Alpha_N"/>
    <property type="match status" value="1"/>
</dbReference>
<dbReference type="Pfam" id="PF00848">
    <property type="entry name" value="Ring_hydroxyl_A"/>
    <property type="match status" value="2"/>
</dbReference>
<dbReference type="AlphaFoldDB" id="A0A0N1H1Z7"/>
<comment type="similarity">
    <text evidence="4">Belongs to the choline monooxygenase family.</text>
</comment>
<accession>A0A0N1H1Z7</accession>
<dbReference type="CDD" id="cd00680">
    <property type="entry name" value="RHO_alpha_C"/>
    <property type="match status" value="1"/>
</dbReference>
<dbReference type="PROSITE" id="PS51296">
    <property type="entry name" value="RIESKE"/>
    <property type="match status" value="1"/>
</dbReference>
<sequence>MGLLNYFSSGGPSPAAASDEKKSVRALPAPWYSSQEMYELERRAIFSRKWQLITHSIRLANVGDYLKYEFAGFDIVLIKDRTGTINGFHNVCRHRAFPVVTEDKGNAKILSCRYHGWSYGLNGKLAKAPSYQDLPGFDKTQNSLFPIHVHIDVNGFIWVNLDGKAKPEIAWDDDFSGIDTQERLARIKFKEYKFDHEWQMDGPWNWKILADNYNECYHCPTSHPDIVAIADLEAYSVNVDRCSIIHNTASTPEQIAAGLQVAPTYFFPNASMNASPNFFFIQRFVPKGPLQSTMRYEVYRREGSSDEDFELVNQMYKRIMSEDKELCNLAQKNLLRGVFINGEMHPEKEKGPLHFQHLIREEVTAHHRREQSLKREIWPAQPPLPSNAEISEKDIEFCSGLACNTIQEQLVW</sequence>
<dbReference type="PANTHER" id="PTHR43756:SF5">
    <property type="entry name" value="CHOLINE MONOOXYGENASE, CHLOROPLASTIC"/>
    <property type="match status" value="1"/>
</dbReference>
<evidence type="ECO:0000256" key="9">
    <source>
        <dbReference type="ARBA" id="ARBA00023002"/>
    </source>
</evidence>
<dbReference type="InterPro" id="IPR015879">
    <property type="entry name" value="Ring_hydroxy_dOase_asu_C_dom"/>
</dbReference>
<organism evidence="15 16">
    <name type="scientific">Cyphellophora attinorum</name>
    <dbReference type="NCBI Taxonomy" id="1664694"/>
    <lineage>
        <taxon>Eukaryota</taxon>
        <taxon>Fungi</taxon>
        <taxon>Dikarya</taxon>
        <taxon>Ascomycota</taxon>
        <taxon>Pezizomycotina</taxon>
        <taxon>Eurotiomycetes</taxon>
        <taxon>Chaetothyriomycetidae</taxon>
        <taxon>Chaetothyriales</taxon>
        <taxon>Cyphellophoraceae</taxon>
        <taxon>Cyphellophora</taxon>
    </lineage>
</organism>
<keyword evidence="15" id="KW-0223">Dioxygenase</keyword>
<comment type="catalytic activity">
    <reaction evidence="13">
        <text>choline + 2 reduced [2Fe-2S]-[ferredoxin] + O2 + 2 H(+) = betaine aldehyde hydrate + 2 oxidized [2Fe-2S]-[ferredoxin] + H2O</text>
        <dbReference type="Rhea" id="RHEA:17769"/>
        <dbReference type="Rhea" id="RHEA-COMP:10000"/>
        <dbReference type="Rhea" id="RHEA-COMP:10001"/>
        <dbReference type="ChEBI" id="CHEBI:15354"/>
        <dbReference type="ChEBI" id="CHEBI:15377"/>
        <dbReference type="ChEBI" id="CHEBI:15378"/>
        <dbReference type="ChEBI" id="CHEBI:15379"/>
        <dbReference type="ChEBI" id="CHEBI:15870"/>
        <dbReference type="ChEBI" id="CHEBI:33737"/>
        <dbReference type="ChEBI" id="CHEBI:33738"/>
        <dbReference type="EC" id="1.14.15.7"/>
    </reaction>
</comment>
<dbReference type="PRINTS" id="PR00090">
    <property type="entry name" value="RNGDIOXGNASE"/>
</dbReference>
<dbReference type="Proteomes" id="UP000038010">
    <property type="component" value="Unassembled WGS sequence"/>
</dbReference>
<gene>
    <name evidence="15" type="ORF">AB675_11974</name>
</gene>
<keyword evidence="11" id="KW-0411">Iron-sulfur</keyword>
<dbReference type="InterPro" id="IPR001663">
    <property type="entry name" value="Rng_hydr_dOase-A"/>
</dbReference>
<dbReference type="InterPro" id="IPR036922">
    <property type="entry name" value="Rieske_2Fe-2S_sf"/>
</dbReference>
<evidence type="ECO:0000259" key="14">
    <source>
        <dbReference type="PROSITE" id="PS51296"/>
    </source>
</evidence>
<dbReference type="Gene3D" id="2.102.10.10">
    <property type="entry name" value="Rieske [2Fe-2S] iron-sulphur domain"/>
    <property type="match status" value="1"/>
</dbReference>
<comment type="cofactor">
    <cofactor evidence="1">
        <name>Fe cation</name>
        <dbReference type="ChEBI" id="CHEBI:24875"/>
    </cofactor>
</comment>
<reference evidence="15 16" key="1">
    <citation type="submission" date="2015-06" db="EMBL/GenBank/DDBJ databases">
        <title>Draft genome of the ant-associated black yeast Phialophora attae CBS 131958.</title>
        <authorList>
            <person name="Moreno L.F."/>
            <person name="Stielow B.J."/>
            <person name="de Hoog S."/>
            <person name="Vicente V.A."/>
            <person name="Weiss V.A."/>
            <person name="de Vries M."/>
            <person name="Cruz L.M."/>
            <person name="Souza E.M."/>
        </authorList>
    </citation>
    <scope>NUCLEOTIDE SEQUENCE [LARGE SCALE GENOMIC DNA]</scope>
    <source>
        <strain evidence="15 16">CBS 131958</strain>
    </source>
</reference>
<evidence type="ECO:0000256" key="1">
    <source>
        <dbReference type="ARBA" id="ARBA00001962"/>
    </source>
</evidence>
<keyword evidence="8" id="KW-0479">Metal-binding</keyword>
<proteinExistence type="inferred from homology"/>
<dbReference type="GO" id="GO:0005506">
    <property type="term" value="F:iron ion binding"/>
    <property type="evidence" value="ECO:0007669"/>
    <property type="project" value="InterPro"/>
</dbReference>
<comment type="caution">
    <text evidence="15">The sequence shown here is derived from an EMBL/GenBank/DDBJ whole genome shotgun (WGS) entry which is preliminary data.</text>
</comment>
<evidence type="ECO:0000256" key="5">
    <source>
        <dbReference type="ARBA" id="ARBA00012763"/>
    </source>
</evidence>
<comment type="pathway">
    <text evidence="3">Amine and polyamine biosynthesis; betaine biosynthesis via choline pathway; betaine aldehyde from choline (monooxygenase route): step 1/1.</text>
</comment>
<dbReference type="Gene3D" id="3.90.380.10">
    <property type="entry name" value="Naphthalene 1,2-dioxygenase Alpha Subunit, Chain A, domain 1"/>
    <property type="match status" value="2"/>
</dbReference>
<dbReference type="InterPro" id="IPR015881">
    <property type="entry name" value="ARHD_Rieske_2Fe_2S"/>
</dbReference>
<dbReference type="RefSeq" id="XP_017998289.1">
    <property type="nucleotide sequence ID" value="XM_018140867.1"/>
</dbReference>
<feature type="domain" description="Rieske" evidence="14">
    <location>
        <begin position="50"/>
        <end position="137"/>
    </location>
</feature>
<keyword evidence="9" id="KW-0560">Oxidoreductase</keyword>
<dbReference type="Pfam" id="PF00355">
    <property type="entry name" value="Rieske"/>
    <property type="match status" value="1"/>
</dbReference>
<dbReference type="EC" id="1.14.15.7" evidence="5"/>
<dbReference type="OrthoDB" id="426882at2759"/>
<dbReference type="STRING" id="1664694.A0A0N1H1Z7"/>
<dbReference type="PROSITE" id="PS00570">
    <property type="entry name" value="RING_HYDROXYL_ALPHA"/>
    <property type="match status" value="1"/>
</dbReference>
<dbReference type="SUPFAM" id="SSF50022">
    <property type="entry name" value="ISP domain"/>
    <property type="match status" value="1"/>
</dbReference>
<dbReference type="EMBL" id="LFJN01000019">
    <property type="protein sequence ID" value="KPI38326.1"/>
    <property type="molecule type" value="Genomic_DNA"/>
</dbReference>
<dbReference type="InterPro" id="IPR017941">
    <property type="entry name" value="Rieske_2Fe-2S"/>
</dbReference>
<evidence type="ECO:0000256" key="6">
    <source>
        <dbReference type="ARBA" id="ARBA00014931"/>
    </source>
</evidence>
<evidence type="ECO:0000256" key="3">
    <source>
        <dbReference type="ARBA" id="ARBA00004866"/>
    </source>
</evidence>
<dbReference type="VEuPathDB" id="FungiDB:AB675_11974"/>
<dbReference type="GO" id="GO:0051213">
    <property type="term" value="F:dioxygenase activity"/>
    <property type="evidence" value="ECO:0007669"/>
    <property type="project" value="UniProtKB-KW"/>
</dbReference>
<dbReference type="GO" id="GO:0019133">
    <property type="term" value="F:choline monooxygenase activity"/>
    <property type="evidence" value="ECO:0007669"/>
    <property type="project" value="UniProtKB-EC"/>
</dbReference>
<protein>
    <recommendedName>
        <fullName evidence="6">Choline monooxygenase, chloroplastic</fullName>
        <ecNumber evidence="5">1.14.15.7</ecNumber>
    </recommendedName>
</protein>
<evidence type="ECO:0000256" key="8">
    <source>
        <dbReference type="ARBA" id="ARBA00022723"/>
    </source>
</evidence>
<evidence type="ECO:0000256" key="11">
    <source>
        <dbReference type="ARBA" id="ARBA00023014"/>
    </source>
</evidence>
<evidence type="ECO:0000256" key="4">
    <source>
        <dbReference type="ARBA" id="ARBA00010848"/>
    </source>
</evidence>
<name>A0A0N1H1Z7_9EURO</name>
<comment type="function">
    <text evidence="2">Catalyzes the first step of the osmoprotectant glycine betaine synthesis.</text>
</comment>
<evidence type="ECO:0000256" key="7">
    <source>
        <dbReference type="ARBA" id="ARBA00022714"/>
    </source>
</evidence>
<keyword evidence="12" id="KW-0520">NAD</keyword>
<evidence type="ECO:0000313" key="15">
    <source>
        <dbReference type="EMBL" id="KPI38326.1"/>
    </source>
</evidence>
<dbReference type="SUPFAM" id="SSF55961">
    <property type="entry name" value="Bet v1-like"/>
    <property type="match status" value="1"/>
</dbReference>
<keyword evidence="16" id="KW-1185">Reference proteome</keyword>
<dbReference type="GeneID" id="28732748"/>
<dbReference type="GO" id="GO:0051537">
    <property type="term" value="F:2 iron, 2 sulfur cluster binding"/>
    <property type="evidence" value="ECO:0007669"/>
    <property type="project" value="UniProtKB-KW"/>
</dbReference>
<dbReference type="GO" id="GO:0019285">
    <property type="term" value="P:glycine betaine biosynthetic process from choline"/>
    <property type="evidence" value="ECO:0007669"/>
    <property type="project" value="UniProtKB-UniPathway"/>
</dbReference>
<dbReference type="UniPathway" id="UPA00529">
    <property type="reaction ID" value="UER00430"/>
</dbReference>
<evidence type="ECO:0000256" key="13">
    <source>
        <dbReference type="ARBA" id="ARBA00049097"/>
    </source>
</evidence>
<evidence type="ECO:0000313" key="16">
    <source>
        <dbReference type="Proteomes" id="UP000038010"/>
    </source>
</evidence>